<comment type="caution">
    <text evidence="2">The sequence shown here is derived from an EMBL/GenBank/DDBJ whole genome shotgun (WGS) entry which is preliminary data.</text>
</comment>
<proteinExistence type="predicted"/>
<dbReference type="Gene3D" id="3.30.1330.40">
    <property type="entry name" value="RutC-like"/>
    <property type="match status" value="1"/>
</dbReference>
<dbReference type="Proteomes" id="UP000474175">
    <property type="component" value="Unassembled WGS sequence"/>
</dbReference>
<dbReference type="CDD" id="cd00448">
    <property type="entry name" value="YjgF_YER057c_UK114_family"/>
    <property type="match status" value="1"/>
</dbReference>
<dbReference type="InterPro" id="IPR006175">
    <property type="entry name" value="YjgF/YER057c/UK114"/>
</dbReference>
<dbReference type="AlphaFoldDB" id="A0A6L9L6H1"/>
<feature type="chain" id="PRO_5026885550" evidence="1">
    <location>
        <begin position="23"/>
        <end position="150"/>
    </location>
</feature>
<dbReference type="InterPro" id="IPR035959">
    <property type="entry name" value="RutC-like_sf"/>
</dbReference>
<evidence type="ECO:0000256" key="1">
    <source>
        <dbReference type="SAM" id="SignalP"/>
    </source>
</evidence>
<evidence type="ECO:0000313" key="2">
    <source>
        <dbReference type="EMBL" id="NDU96074.1"/>
    </source>
</evidence>
<organism evidence="2 3">
    <name type="scientific">Spirosoma terrae</name>
    <dbReference type="NCBI Taxonomy" id="1968276"/>
    <lineage>
        <taxon>Bacteria</taxon>
        <taxon>Pseudomonadati</taxon>
        <taxon>Bacteroidota</taxon>
        <taxon>Cytophagia</taxon>
        <taxon>Cytophagales</taxon>
        <taxon>Cytophagaceae</taxon>
        <taxon>Spirosoma</taxon>
    </lineage>
</organism>
<dbReference type="Pfam" id="PF01042">
    <property type="entry name" value="Ribonuc_L-PSP"/>
    <property type="match status" value="1"/>
</dbReference>
<reference evidence="2 3" key="1">
    <citation type="submission" date="2020-02" db="EMBL/GenBank/DDBJ databases">
        <title>Draft genome sequence of two Spirosoma agri KCTC 52727 and Spirosoma terrae KCTC 52035.</title>
        <authorList>
            <person name="Rojas J."/>
            <person name="Ambika Manirajan B."/>
            <person name="Suarez C."/>
            <person name="Ratering S."/>
            <person name="Schnell S."/>
        </authorList>
    </citation>
    <scope>NUCLEOTIDE SEQUENCE [LARGE SCALE GENOMIC DNA]</scope>
    <source>
        <strain evidence="2 3">KCTC 52035</strain>
    </source>
</reference>
<keyword evidence="1" id="KW-0732">Signal</keyword>
<evidence type="ECO:0000313" key="3">
    <source>
        <dbReference type="Proteomes" id="UP000474175"/>
    </source>
</evidence>
<gene>
    <name evidence="2" type="ORF">GK108_14420</name>
</gene>
<feature type="signal peptide" evidence="1">
    <location>
        <begin position="1"/>
        <end position="22"/>
    </location>
</feature>
<name>A0A6L9L6H1_9BACT</name>
<dbReference type="SUPFAM" id="SSF55298">
    <property type="entry name" value="YjgF-like"/>
    <property type="match status" value="1"/>
</dbReference>
<accession>A0A6L9L6H1</accession>
<protein>
    <submittedName>
        <fullName evidence="2">RidA family protein</fullName>
    </submittedName>
</protein>
<dbReference type="EMBL" id="JAAFZH010000005">
    <property type="protein sequence ID" value="NDU96074.1"/>
    <property type="molecule type" value="Genomic_DNA"/>
</dbReference>
<sequence length="150" mass="16099">MLAMKRFLLCLLGGLIASFAQAQSTEKPPSGYLYKVETGVSGRQVYVSNQRPYNLNGDLVGAGDLAAQTQQVFENLKTALGSVGLTLRNVKQVTYHIKGVTTQVNSALANQVNAVSATYLTQIPGIAEMKSIPKIATDDILVEIEVIAEK</sequence>
<keyword evidence="3" id="KW-1185">Reference proteome</keyword>